<organism evidence="3 4">
    <name type="scientific">Candidatus Adlerbacteria bacterium RIFOXYC1_FULL_48_26</name>
    <dbReference type="NCBI Taxonomy" id="1797247"/>
    <lineage>
        <taxon>Bacteria</taxon>
        <taxon>Candidatus Adleribacteriota</taxon>
    </lineage>
</organism>
<gene>
    <name evidence="3" type="ORF">A2419_01250</name>
</gene>
<keyword evidence="2" id="KW-1133">Transmembrane helix</keyword>
<evidence type="ECO:0000313" key="4">
    <source>
        <dbReference type="Proteomes" id="UP000176568"/>
    </source>
</evidence>
<dbReference type="AlphaFoldDB" id="A0A1F4Y288"/>
<dbReference type="Proteomes" id="UP000176568">
    <property type="component" value="Unassembled WGS sequence"/>
</dbReference>
<evidence type="ECO:0000256" key="2">
    <source>
        <dbReference type="SAM" id="Phobius"/>
    </source>
</evidence>
<protein>
    <submittedName>
        <fullName evidence="3">Uncharacterized protein</fullName>
    </submittedName>
</protein>
<feature type="compositionally biased region" description="Polar residues" evidence="1">
    <location>
        <begin position="148"/>
        <end position="162"/>
    </location>
</feature>
<dbReference type="EMBL" id="MEXB01000012">
    <property type="protein sequence ID" value="OGC88085.1"/>
    <property type="molecule type" value="Genomic_DNA"/>
</dbReference>
<dbReference type="STRING" id="1797247.A2419_01250"/>
<accession>A0A1F4Y288</accession>
<reference evidence="3 4" key="1">
    <citation type="journal article" date="2016" name="Nat. Commun.">
        <title>Thousands of microbial genomes shed light on interconnected biogeochemical processes in an aquifer system.</title>
        <authorList>
            <person name="Anantharaman K."/>
            <person name="Brown C.T."/>
            <person name="Hug L.A."/>
            <person name="Sharon I."/>
            <person name="Castelle C.J."/>
            <person name="Probst A.J."/>
            <person name="Thomas B.C."/>
            <person name="Singh A."/>
            <person name="Wilkins M.J."/>
            <person name="Karaoz U."/>
            <person name="Brodie E.L."/>
            <person name="Williams K.H."/>
            <person name="Hubbard S.S."/>
            <person name="Banfield J.F."/>
        </authorList>
    </citation>
    <scope>NUCLEOTIDE SEQUENCE [LARGE SCALE GENOMIC DNA]</scope>
</reference>
<feature type="region of interest" description="Disordered" evidence="1">
    <location>
        <begin position="136"/>
        <end position="162"/>
    </location>
</feature>
<comment type="caution">
    <text evidence="3">The sequence shown here is derived from an EMBL/GenBank/DDBJ whole genome shotgun (WGS) entry which is preliminary data.</text>
</comment>
<keyword evidence="2" id="KW-0812">Transmembrane</keyword>
<evidence type="ECO:0000313" key="3">
    <source>
        <dbReference type="EMBL" id="OGC88085.1"/>
    </source>
</evidence>
<keyword evidence="2" id="KW-0472">Membrane</keyword>
<evidence type="ECO:0000256" key="1">
    <source>
        <dbReference type="SAM" id="MobiDB-lite"/>
    </source>
</evidence>
<name>A0A1F4Y288_9BACT</name>
<feature type="transmembrane region" description="Helical" evidence="2">
    <location>
        <begin position="7"/>
        <end position="28"/>
    </location>
</feature>
<proteinExistence type="predicted"/>
<sequence length="162" mass="17532">MKRSKTIKAGLVSGVIFVGLLVFLYIIFQSRSVRAFPPSNVACFDAFMDNALSGYADLELNTPPFDLKNISEFRCASSKGFEQYEVAGVDTAGHAFYVHHSAGGTAASGADSYLDHCYKSDGVLVKSIKLVGRSSEPQEGSCAFDENFPTSPESSYSFEVKL</sequence>